<sequence length="152" mass="16406">MHPNYNSNTRDSDYAVLHLTQSIINIKSVAIAEKATVTGESVSLYGWGVTSKLLDENSRTLQQLQTTFISASDCFQAWSDVSPVTANMNCDAAPEKSQGSCDHDQGGPVVNDSGELVGIIGYYNYCQPQSNGRPDVNNDPLSASDWIASNTI</sequence>
<dbReference type="Pfam" id="PF00089">
    <property type="entry name" value="Trypsin"/>
    <property type="match status" value="1"/>
</dbReference>
<keyword evidence="4" id="KW-1185">Reference proteome</keyword>
<dbReference type="Proteomes" id="UP001149163">
    <property type="component" value="Unassembled WGS sequence"/>
</dbReference>
<evidence type="ECO:0000313" key="3">
    <source>
        <dbReference type="EMBL" id="KAJ5174517.1"/>
    </source>
</evidence>
<evidence type="ECO:0000313" key="4">
    <source>
        <dbReference type="Proteomes" id="UP001149163"/>
    </source>
</evidence>
<dbReference type="EMBL" id="JAPQKN010000001">
    <property type="protein sequence ID" value="KAJ5174517.1"/>
    <property type="molecule type" value="Genomic_DNA"/>
</dbReference>
<dbReference type="GO" id="GO:0006508">
    <property type="term" value="P:proteolysis"/>
    <property type="evidence" value="ECO:0007669"/>
    <property type="project" value="InterPro"/>
</dbReference>
<dbReference type="InterPro" id="IPR009003">
    <property type="entry name" value="Peptidase_S1_PA"/>
</dbReference>
<dbReference type="PANTHER" id="PTHR24276">
    <property type="entry name" value="POLYSERASE-RELATED"/>
    <property type="match status" value="1"/>
</dbReference>
<evidence type="ECO:0000259" key="2">
    <source>
        <dbReference type="PROSITE" id="PS50240"/>
    </source>
</evidence>
<reference evidence="3" key="1">
    <citation type="submission" date="2022-11" db="EMBL/GenBank/DDBJ databases">
        <authorList>
            <person name="Petersen C."/>
        </authorList>
    </citation>
    <scope>NUCLEOTIDE SEQUENCE</scope>
    <source>
        <strain evidence="3">IBT 26290</strain>
    </source>
</reference>
<organism evidence="3 4">
    <name type="scientific">Penicillium canariense</name>
    <dbReference type="NCBI Taxonomy" id="189055"/>
    <lineage>
        <taxon>Eukaryota</taxon>
        <taxon>Fungi</taxon>
        <taxon>Dikarya</taxon>
        <taxon>Ascomycota</taxon>
        <taxon>Pezizomycotina</taxon>
        <taxon>Eurotiomycetes</taxon>
        <taxon>Eurotiomycetidae</taxon>
        <taxon>Eurotiales</taxon>
        <taxon>Aspergillaceae</taxon>
        <taxon>Penicillium</taxon>
    </lineage>
</organism>
<accession>A0A9W9IDP6</accession>
<dbReference type="InterPro" id="IPR050430">
    <property type="entry name" value="Peptidase_S1"/>
</dbReference>
<dbReference type="OrthoDB" id="6380398at2759"/>
<keyword evidence="1" id="KW-1015">Disulfide bond</keyword>
<dbReference type="PANTHER" id="PTHR24276:SF98">
    <property type="entry name" value="FI18310P1-RELATED"/>
    <property type="match status" value="1"/>
</dbReference>
<dbReference type="GO" id="GO:0004252">
    <property type="term" value="F:serine-type endopeptidase activity"/>
    <property type="evidence" value="ECO:0007669"/>
    <property type="project" value="InterPro"/>
</dbReference>
<dbReference type="PROSITE" id="PS50240">
    <property type="entry name" value="TRYPSIN_DOM"/>
    <property type="match status" value="1"/>
</dbReference>
<dbReference type="InterPro" id="IPR043504">
    <property type="entry name" value="Peptidase_S1_PA_chymotrypsin"/>
</dbReference>
<protein>
    <submittedName>
        <fullName evidence="3">Trypsin-like cysteine/serine peptidase domain-containing protein</fullName>
    </submittedName>
</protein>
<feature type="domain" description="Peptidase S1" evidence="2">
    <location>
        <begin position="1"/>
        <end position="152"/>
    </location>
</feature>
<comment type="caution">
    <text evidence="3">The sequence shown here is derived from an EMBL/GenBank/DDBJ whole genome shotgun (WGS) entry which is preliminary data.</text>
</comment>
<proteinExistence type="predicted"/>
<dbReference type="RefSeq" id="XP_056546125.1">
    <property type="nucleotide sequence ID" value="XM_056682519.1"/>
</dbReference>
<name>A0A9W9IDP6_9EURO</name>
<dbReference type="GeneID" id="81421695"/>
<dbReference type="InterPro" id="IPR001254">
    <property type="entry name" value="Trypsin_dom"/>
</dbReference>
<dbReference type="SUPFAM" id="SSF50494">
    <property type="entry name" value="Trypsin-like serine proteases"/>
    <property type="match status" value="1"/>
</dbReference>
<dbReference type="Gene3D" id="2.40.10.10">
    <property type="entry name" value="Trypsin-like serine proteases"/>
    <property type="match status" value="1"/>
</dbReference>
<dbReference type="AlphaFoldDB" id="A0A9W9IDP6"/>
<gene>
    <name evidence="3" type="ORF">N7482_000394</name>
</gene>
<evidence type="ECO:0000256" key="1">
    <source>
        <dbReference type="ARBA" id="ARBA00023157"/>
    </source>
</evidence>
<reference evidence="3" key="2">
    <citation type="journal article" date="2023" name="IMA Fungus">
        <title>Comparative genomic study of the Penicillium genus elucidates a diverse pangenome and 15 lateral gene transfer events.</title>
        <authorList>
            <person name="Petersen C."/>
            <person name="Sorensen T."/>
            <person name="Nielsen M.R."/>
            <person name="Sondergaard T.E."/>
            <person name="Sorensen J.L."/>
            <person name="Fitzpatrick D.A."/>
            <person name="Frisvad J.C."/>
            <person name="Nielsen K.L."/>
        </authorList>
    </citation>
    <scope>NUCLEOTIDE SEQUENCE</scope>
    <source>
        <strain evidence="3">IBT 26290</strain>
    </source>
</reference>